<feature type="region of interest" description="Disordered" evidence="6">
    <location>
        <begin position="411"/>
        <end position="478"/>
    </location>
</feature>
<evidence type="ECO:0000256" key="1">
    <source>
        <dbReference type="ARBA" id="ARBA00022669"/>
    </source>
</evidence>
<dbReference type="OrthoDB" id="6112160at2759"/>
<feature type="region of interest" description="Disordered" evidence="6">
    <location>
        <begin position="566"/>
        <end position="607"/>
    </location>
</feature>
<reference evidence="8" key="1">
    <citation type="submission" date="2022-03" db="EMBL/GenBank/DDBJ databases">
        <authorList>
            <person name="Martin C."/>
        </authorList>
    </citation>
    <scope>NUCLEOTIDE SEQUENCE</scope>
</reference>
<keyword evidence="4" id="KW-1015">Disulfide bond</keyword>
<feature type="compositionally biased region" description="Basic and acidic residues" evidence="6">
    <location>
        <begin position="451"/>
        <end position="462"/>
    </location>
</feature>
<feature type="compositionally biased region" description="Low complexity" evidence="6">
    <location>
        <begin position="581"/>
        <end position="590"/>
    </location>
</feature>
<dbReference type="EMBL" id="CAIIXF020000007">
    <property type="protein sequence ID" value="CAH1789632.1"/>
    <property type="molecule type" value="Genomic_DNA"/>
</dbReference>
<dbReference type="PROSITE" id="PS50940">
    <property type="entry name" value="CHIT_BIND_II"/>
    <property type="match status" value="3"/>
</dbReference>
<dbReference type="Gene3D" id="3.20.20.80">
    <property type="entry name" value="Glycosidases"/>
    <property type="match status" value="1"/>
</dbReference>
<comment type="caution">
    <text evidence="8">The sequence shown here is derived from an EMBL/GenBank/DDBJ whole genome shotgun (WGS) entry which is preliminary data.</text>
</comment>
<dbReference type="Pfam" id="PF01607">
    <property type="entry name" value="CBM_14"/>
    <property type="match status" value="3"/>
</dbReference>
<dbReference type="SUPFAM" id="SSF57625">
    <property type="entry name" value="Invertebrate chitin-binding proteins"/>
    <property type="match status" value="7"/>
</dbReference>
<keyword evidence="3" id="KW-0677">Repeat</keyword>
<protein>
    <submittedName>
        <fullName evidence="8">Uncharacterized protein</fullName>
    </submittedName>
</protein>
<feature type="compositionally biased region" description="Polar residues" evidence="6">
    <location>
        <begin position="566"/>
        <end position="580"/>
    </location>
</feature>
<dbReference type="Proteomes" id="UP000749559">
    <property type="component" value="Unassembled WGS sequence"/>
</dbReference>
<evidence type="ECO:0000313" key="9">
    <source>
        <dbReference type="Proteomes" id="UP000749559"/>
    </source>
</evidence>
<dbReference type="GO" id="GO:0008061">
    <property type="term" value="F:chitin binding"/>
    <property type="evidence" value="ECO:0007669"/>
    <property type="project" value="UniProtKB-KW"/>
</dbReference>
<dbReference type="InterPro" id="IPR002557">
    <property type="entry name" value="Chitin-bd_dom"/>
</dbReference>
<dbReference type="InterPro" id="IPR036508">
    <property type="entry name" value="Chitin-bd_dom_sf"/>
</dbReference>
<dbReference type="Gene3D" id="2.170.140.10">
    <property type="entry name" value="Chitin binding domain"/>
    <property type="match status" value="5"/>
</dbReference>
<keyword evidence="9" id="KW-1185">Reference proteome</keyword>
<evidence type="ECO:0000256" key="6">
    <source>
        <dbReference type="SAM" id="MobiDB-lite"/>
    </source>
</evidence>
<organism evidence="8 9">
    <name type="scientific">Owenia fusiformis</name>
    <name type="common">Polychaete worm</name>
    <dbReference type="NCBI Taxonomy" id="6347"/>
    <lineage>
        <taxon>Eukaryota</taxon>
        <taxon>Metazoa</taxon>
        <taxon>Spiralia</taxon>
        <taxon>Lophotrochozoa</taxon>
        <taxon>Annelida</taxon>
        <taxon>Polychaeta</taxon>
        <taxon>Sedentaria</taxon>
        <taxon>Canalipalpata</taxon>
        <taxon>Sabellida</taxon>
        <taxon>Oweniida</taxon>
        <taxon>Oweniidae</taxon>
        <taxon>Owenia</taxon>
    </lineage>
</organism>
<evidence type="ECO:0000256" key="3">
    <source>
        <dbReference type="ARBA" id="ARBA00022737"/>
    </source>
</evidence>
<evidence type="ECO:0000256" key="2">
    <source>
        <dbReference type="ARBA" id="ARBA00022729"/>
    </source>
</evidence>
<evidence type="ECO:0000256" key="5">
    <source>
        <dbReference type="ARBA" id="ARBA00023180"/>
    </source>
</evidence>
<evidence type="ECO:0000313" key="8">
    <source>
        <dbReference type="EMBL" id="CAH1789632.1"/>
    </source>
</evidence>
<feature type="region of interest" description="Disordered" evidence="6">
    <location>
        <begin position="224"/>
        <end position="248"/>
    </location>
</feature>
<dbReference type="InterPro" id="IPR051940">
    <property type="entry name" value="Chitin_bind-dev_reg"/>
</dbReference>
<feature type="chain" id="PRO_5043870981" evidence="7">
    <location>
        <begin position="19"/>
        <end position="811"/>
    </location>
</feature>
<gene>
    <name evidence="8" type="ORF">OFUS_LOCUS14957</name>
</gene>
<feature type="signal peptide" evidence="7">
    <location>
        <begin position="1"/>
        <end position="18"/>
    </location>
</feature>
<dbReference type="PANTHER" id="PTHR23301:SF0">
    <property type="entry name" value="CHITIN-BINDING TYPE-2 DOMAIN-CONTAINING PROTEIN-RELATED"/>
    <property type="match status" value="1"/>
</dbReference>
<sequence>MIWITIGLLGSCLISVNSKSIDIDTYGLKHTNPCTPDSIFNHDYYHPYPGNNSLYIQCNRWGGPYIRWCGPMKIWAPQAKTCVYGNPDVVNDEDYDSFQTTTGTDDDDDDENTGSNTINGYPGGGIQNRGTGDQDAKPIPGLDNYLPGRNTNGEDVTTPHAGEPQTKPSVDGVNPCVETGELYHPYPADPTKFIQCAQWGDIFIITCAPNQVWDQTLMTCKPDGTSNNKTPDGTNDKSPATKNGNFETPCSTTGENYYPHPFDESKFILCSPWGDSYIIWCGENKIWNQLAEACTIPGQSAPRVNNKQPQPEIDPETASPATIFPVEPQAGDNSGGRDIFDLTGICNNGNLYQSYPYDPSKFILCSHWGDLYLVWCGDNAHWNQNAQSCMKNVLIDHGGLPPDMIYNGNSGVYVNQNGGKQTQNLPAPMNKDKTTGQENPKSPSNQPDVTDNDHDDTKHDKNYQPPTAGPTEPKPKAWVQGMTLSNPCWTSNGLYHAYPDDKSKFIQCAEWGDMFVMQCPVGELWNQGIRTCTRNVNHGGDYRPGDATAEQTTQSYQTTRTFQTYPNTQYTTQELTQRPFPTTTPYTTTPSTPPSDPYTTSGNTESSNPCVLTGQQYQPHPYDSDKFILCAQWGDIFVVQCQDDKVYDSVSNSCVSLSGDGGGPEMGEDTRSTMNGYPGGPMTSEASYNPCSTGGASYQAYPYDMTKFIHCSKWGDAYLVECGSHKLWNDWYQACTGTEGDDTQDPNPGLDPDPEAPYDPSNPCTTPGEVYRPHPTDANKFIMCSGHTMYTMSCPAGLLWDNIKKTCNWQN</sequence>
<feature type="region of interest" description="Disordered" evidence="6">
    <location>
        <begin position="94"/>
        <end position="173"/>
    </location>
</feature>
<name>A0A8J1TSU8_OWEFU</name>
<dbReference type="SMART" id="SM00494">
    <property type="entry name" value="ChtBD2"/>
    <property type="match status" value="7"/>
</dbReference>
<keyword evidence="2 7" id="KW-0732">Signal</keyword>
<keyword evidence="5" id="KW-0325">Glycoprotein</keyword>
<evidence type="ECO:0000256" key="7">
    <source>
        <dbReference type="SAM" id="SignalP"/>
    </source>
</evidence>
<proteinExistence type="predicted"/>
<evidence type="ECO:0000256" key="4">
    <source>
        <dbReference type="ARBA" id="ARBA00023157"/>
    </source>
</evidence>
<dbReference type="PANTHER" id="PTHR23301">
    <property type="entry name" value="CHITIN BINDING PERITROPHIN-A"/>
    <property type="match status" value="1"/>
</dbReference>
<keyword evidence="1" id="KW-0147">Chitin-binding</keyword>
<dbReference type="GO" id="GO:0005576">
    <property type="term" value="C:extracellular region"/>
    <property type="evidence" value="ECO:0007669"/>
    <property type="project" value="InterPro"/>
</dbReference>
<accession>A0A8J1TSU8</accession>
<feature type="compositionally biased region" description="Polar residues" evidence="6">
    <location>
        <begin position="411"/>
        <end position="425"/>
    </location>
</feature>
<feature type="compositionally biased region" description="Polar residues" evidence="6">
    <location>
        <begin position="436"/>
        <end position="449"/>
    </location>
</feature>
<dbReference type="AlphaFoldDB" id="A0A8J1TSU8"/>
<feature type="region of interest" description="Disordered" evidence="6">
    <location>
        <begin position="738"/>
        <end position="771"/>
    </location>
</feature>